<dbReference type="Proteomes" id="UP000827549">
    <property type="component" value="Chromosome 1"/>
</dbReference>
<dbReference type="EMBL" id="CP086714">
    <property type="protein sequence ID" value="WOO76469.1"/>
    <property type="molecule type" value="Genomic_DNA"/>
</dbReference>
<organism evidence="1 2">
    <name type="scientific">Vanrija pseudolonga</name>
    <dbReference type="NCBI Taxonomy" id="143232"/>
    <lineage>
        <taxon>Eukaryota</taxon>
        <taxon>Fungi</taxon>
        <taxon>Dikarya</taxon>
        <taxon>Basidiomycota</taxon>
        <taxon>Agaricomycotina</taxon>
        <taxon>Tremellomycetes</taxon>
        <taxon>Trichosporonales</taxon>
        <taxon>Trichosporonaceae</taxon>
        <taxon>Vanrija</taxon>
    </lineage>
</organism>
<accession>A0AAF1BHY4</accession>
<sequence>MPASDGLQPQLSAEERAIVKSYGGWTAFCIAFGLKPWNSDENDEAKAIVQQLARNDDDEQ</sequence>
<reference evidence="1" key="1">
    <citation type="submission" date="2023-10" db="EMBL/GenBank/DDBJ databases">
        <authorList>
            <person name="Noh H."/>
        </authorList>
    </citation>
    <scope>NUCLEOTIDE SEQUENCE</scope>
    <source>
        <strain evidence="1">DUCC4014</strain>
    </source>
</reference>
<dbReference type="RefSeq" id="XP_062622501.1">
    <property type="nucleotide sequence ID" value="XM_062766517.1"/>
</dbReference>
<dbReference type="GeneID" id="87803352"/>
<proteinExistence type="predicted"/>
<dbReference type="AlphaFoldDB" id="A0AAF1BHY4"/>
<evidence type="ECO:0000313" key="1">
    <source>
        <dbReference type="EMBL" id="WOO76469.1"/>
    </source>
</evidence>
<protein>
    <submittedName>
        <fullName evidence="1">Uncharacterized protein</fullName>
    </submittedName>
</protein>
<evidence type="ECO:0000313" key="2">
    <source>
        <dbReference type="Proteomes" id="UP000827549"/>
    </source>
</evidence>
<name>A0AAF1BHY4_9TREE</name>
<gene>
    <name evidence="1" type="ORF">LOC62_01G000090</name>
</gene>
<keyword evidence="2" id="KW-1185">Reference proteome</keyword>